<gene>
    <name evidence="4" type="ORF">BDN70DRAFT_915416</name>
</gene>
<sequence>MAKIVLITGASQGANSRDGFELARLIAEKGRIVYVGSRNDESGKTAVGILHSEGLSTVKPVMIDITKPSTIESAKNAIEAAEGRLDVLVNNVGIALMDKEQLGLYPDMTAVREIMATNFFGTIETTVAFLPLLRKSCAAGNTPIIVNVSSGLGSNTLSQEYGRAKYVGYRASKVALNSYTISLALELQEGGFKVNAPIRDGGLAMLPWALLDAKGPTGKFFGPGGDEYPW</sequence>
<dbReference type="PANTHER" id="PTHR43008:SF4">
    <property type="entry name" value="CHAIN DEHYDROGENASE, PUTATIVE (AFU_ORTHOLOGUE AFUA_4G08710)-RELATED"/>
    <property type="match status" value="1"/>
</dbReference>
<organism evidence="4 5">
    <name type="scientific">Pholiota conissans</name>
    <dbReference type="NCBI Taxonomy" id="109636"/>
    <lineage>
        <taxon>Eukaryota</taxon>
        <taxon>Fungi</taxon>
        <taxon>Dikarya</taxon>
        <taxon>Basidiomycota</taxon>
        <taxon>Agaricomycotina</taxon>
        <taxon>Agaricomycetes</taxon>
        <taxon>Agaricomycetidae</taxon>
        <taxon>Agaricales</taxon>
        <taxon>Agaricineae</taxon>
        <taxon>Strophariaceae</taxon>
        <taxon>Pholiota</taxon>
    </lineage>
</organism>
<evidence type="ECO:0000256" key="2">
    <source>
        <dbReference type="ARBA" id="ARBA00023002"/>
    </source>
</evidence>
<dbReference type="PRINTS" id="PR00080">
    <property type="entry name" value="SDRFAMILY"/>
</dbReference>
<proteinExistence type="inferred from homology"/>
<dbReference type="InterPro" id="IPR002347">
    <property type="entry name" value="SDR_fam"/>
</dbReference>
<dbReference type="GO" id="GO:0050664">
    <property type="term" value="F:oxidoreductase activity, acting on NAD(P)H, oxygen as acceptor"/>
    <property type="evidence" value="ECO:0007669"/>
    <property type="project" value="TreeGrafter"/>
</dbReference>
<comment type="similarity">
    <text evidence="1 3">Belongs to the short-chain dehydrogenases/reductases (SDR) family.</text>
</comment>
<evidence type="ECO:0000313" key="5">
    <source>
        <dbReference type="Proteomes" id="UP000807469"/>
    </source>
</evidence>
<dbReference type="GO" id="GO:0016616">
    <property type="term" value="F:oxidoreductase activity, acting on the CH-OH group of donors, NAD or NADP as acceptor"/>
    <property type="evidence" value="ECO:0007669"/>
    <property type="project" value="UniProtKB-ARBA"/>
</dbReference>
<protein>
    <submittedName>
        <fullName evidence="4">NAD(P)-binding protein</fullName>
    </submittedName>
</protein>
<dbReference type="Gene3D" id="3.40.50.720">
    <property type="entry name" value="NAD(P)-binding Rossmann-like Domain"/>
    <property type="match status" value="1"/>
</dbReference>
<dbReference type="OrthoDB" id="1933717at2759"/>
<dbReference type="Proteomes" id="UP000807469">
    <property type="component" value="Unassembled WGS sequence"/>
</dbReference>
<keyword evidence="5" id="KW-1185">Reference proteome</keyword>
<evidence type="ECO:0000256" key="3">
    <source>
        <dbReference type="RuleBase" id="RU000363"/>
    </source>
</evidence>
<keyword evidence="2" id="KW-0560">Oxidoreductase</keyword>
<dbReference type="InterPro" id="IPR036291">
    <property type="entry name" value="NAD(P)-bd_dom_sf"/>
</dbReference>
<name>A0A9P5YQV1_9AGAR</name>
<evidence type="ECO:0000256" key="1">
    <source>
        <dbReference type="ARBA" id="ARBA00006484"/>
    </source>
</evidence>
<dbReference type="Pfam" id="PF00106">
    <property type="entry name" value="adh_short"/>
    <property type="match status" value="1"/>
</dbReference>
<comment type="caution">
    <text evidence="4">The sequence shown here is derived from an EMBL/GenBank/DDBJ whole genome shotgun (WGS) entry which is preliminary data.</text>
</comment>
<dbReference type="SUPFAM" id="SSF51735">
    <property type="entry name" value="NAD(P)-binding Rossmann-fold domains"/>
    <property type="match status" value="1"/>
</dbReference>
<dbReference type="PANTHER" id="PTHR43008">
    <property type="entry name" value="BENZIL REDUCTASE"/>
    <property type="match status" value="1"/>
</dbReference>
<accession>A0A9P5YQV1</accession>
<evidence type="ECO:0000313" key="4">
    <source>
        <dbReference type="EMBL" id="KAF9474198.1"/>
    </source>
</evidence>
<reference evidence="4" key="1">
    <citation type="submission" date="2020-11" db="EMBL/GenBank/DDBJ databases">
        <authorList>
            <consortium name="DOE Joint Genome Institute"/>
            <person name="Ahrendt S."/>
            <person name="Riley R."/>
            <person name="Andreopoulos W."/>
            <person name="Labutti K."/>
            <person name="Pangilinan J."/>
            <person name="Ruiz-Duenas F.J."/>
            <person name="Barrasa J.M."/>
            <person name="Sanchez-Garcia M."/>
            <person name="Camarero S."/>
            <person name="Miyauchi S."/>
            <person name="Serrano A."/>
            <person name="Linde D."/>
            <person name="Babiker R."/>
            <person name="Drula E."/>
            <person name="Ayuso-Fernandez I."/>
            <person name="Pacheco R."/>
            <person name="Padilla G."/>
            <person name="Ferreira P."/>
            <person name="Barriuso J."/>
            <person name="Kellner H."/>
            <person name="Castanera R."/>
            <person name="Alfaro M."/>
            <person name="Ramirez L."/>
            <person name="Pisabarro A.G."/>
            <person name="Kuo A."/>
            <person name="Tritt A."/>
            <person name="Lipzen A."/>
            <person name="He G."/>
            <person name="Yan M."/>
            <person name="Ng V."/>
            <person name="Cullen D."/>
            <person name="Martin F."/>
            <person name="Rosso M.-N."/>
            <person name="Henrissat B."/>
            <person name="Hibbett D."/>
            <person name="Martinez A.T."/>
            <person name="Grigoriev I.V."/>
        </authorList>
    </citation>
    <scope>NUCLEOTIDE SEQUENCE</scope>
    <source>
        <strain evidence="4">CIRM-BRFM 674</strain>
    </source>
</reference>
<dbReference type="EMBL" id="MU155391">
    <property type="protein sequence ID" value="KAF9474198.1"/>
    <property type="molecule type" value="Genomic_DNA"/>
</dbReference>
<dbReference type="PRINTS" id="PR00081">
    <property type="entry name" value="GDHRDH"/>
</dbReference>
<dbReference type="AlphaFoldDB" id="A0A9P5YQV1"/>